<protein>
    <submittedName>
        <fullName evidence="2">10626_t:CDS:1</fullName>
    </submittedName>
</protein>
<dbReference type="EMBL" id="CAJVPL010001574">
    <property type="protein sequence ID" value="CAG8578128.1"/>
    <property type="molecule type" value="Genomic_DNA"/>
</dbReference>
<dbReference type="Gene3D" id="3.30.420.10">
    <property type="entry name" value="Ribonuclease H-like superfamily/Ribonuclease H"/>
    <property type="match status" value="1"/>
</dbReference>
<organism evidence="2 3">
    <name type="scientific">Ambispora gerdemannii</name>
    <dbReference type="NCBI Taxonomy" id="144530"/>
    <lineage>
        <taxon>Eukaryota</taxon>
        <taxon>Fungi</taxon>
        <taxon>Fungi incertae sedis</taxon>
        <taxon>Mucoromycota</taxon>
        <taxon>Glomeromycotina</taxon>
        <taxon>Glomeromycetes</taxon>
        <taxon>Archaeosporales</taxon>
        <taxon>Ambisporaceae</taxon>
        <taxon>Ambispora</taxon>
    </lineage>
</organism>
<proteinExistence type="predicted"/>
<evidence type="ECO:0000259" key="1">
    <source>
        <dbReference type="PROSITE" id="PS50994"/>
    </source>
</evidence>
<dbReference type="GO" id="GO:0003676">
    <property type="term" value="F:nucleic acid binding"/>
    <property type="evidence" value="ECO:0007669"/>
    <property type="project" value="InterPro"/>
</dbReference>
<reference evidence="2" key="1">
    <citation type="submission" date="2021-06" db="EMBL/GenBank/DDBJ databases">
        <authorList>
            <person name="Kallberg Y."/>
            <person name="Tangrot J."/>
            <person name="Rosling A."/>
        </authorList>
    </citation>
    <scope>NUCLEOTIDE SEQUENCE</scope>
    <source>
        <strain evidence="2">MT106</strain>
    </source>
</reference>
<dbReference type="InterPro" id="IPR012337">
    <property type="entry name" value="RNaseH-like_sf"/>
</dbReference>
<dbReference type="SUPFAM" id="SSF53098">
    <property type="entry name" value="Ribonuclease H-like"/>
    <property type="match status" value="1"/>
</dbReference>
<dbReference type="InterPro" id="IPR036397">
    <property type="entry name" value="RNaseH_sf"/>
</dbReference>
<dbReference type="GO" id="GO:0005634">
    <property type="term" value="C:nucleus"/>
    <property type="evidence" value="ECO:0007669"/>
    <property type="project" value="UniProtKB-ARBA"/>
</dbReference>
<dbReference type="Proteomes" id="UP000789831">
    <property type="component" value="Unassembled WGS sequence"/>
</dbReference>
<evidence type="ECO:0000313" key="2">
    <source>
        <dbReference type="EMBL" id="CAG8578128.1"/>
    </source>
</evidence>
<evidence type="ECO:0000313" key="3">
    <source>
        <dbReference type="Proteomes" id="UP000789831"/>
    </source>
</evidence>
<feature type="non-terminal residue" evidence="2">
    <location>
        <position position="89"/>
    </location>
</feature>
<keyword evidence="3" id="KW-1185">Reference proteome</keyword>
<comment type="caution">
    <text evidence="2">The sequence shown here is derived from an EMBL/GenBank/DDBJ whole genome shotgun (WGS) entry which is preliminary data.</text>
</comment>
<dbReference type="AlphaFoldDB" id="A0A9N9BR80"/>
<dbReference type="InterPro" id="IPR001584">
    <property type="entry name" value="Integrase_cat-core"/>
</dbReference>
<feature type="domain" description="Integrase catalytic" evidence="1">
    <location>
        <begin position="1"/>
        <end position="89"/>
    </location>
</feature>
<accession>A0A9N9BR80</accession>
<gene>
    <name evidence="2" type="ORF">AGERDE_LOCUS7983</name>
</gene>
<name>A0A9N9BR80_9GLOM</name>
<dbReference type="OrthoDB" id="2499658at2759"/>
<dbReference type="PROSITE" id="PS50994">
    <property type="entry name" value="INTEGRASE"/>
    <property type="match status" value="1"/>
</dbReference>
<sequence>MACKPIIIDEFMNRLQIFSEYGPPKILHTDIGEEFIADIINQLLNECPTMKIIHGCPHHSQSQGSIKCGNQELKKKIWAWINNTGCKIR</sequence>
<dbReference type="GO" id="GO:0015074">
    <property type="term" value="P:DNA integration"/>
    <property type="evidence" value="ECO:0007669"/>
    <property type="project" value="InterPro"/>
</dbReference>